<gene>
    <name evidence="4" type="ORF">RNZ46_07985</name>
</gene>
<dbReference type="InterPro" id="IPR013857">
    <property type="entry name" value="NADH-UbQ_OxRdtase-assoc_prot30"/>
</dbReference>
<dbReference type="InterPro" id="IPR008979">
    <property type="entry name" value="Galactose-bd-like_sf"/>
</dbReference>
<feature type="domain" description="NADH:ubiquinone oxidoreductase intermediate-associated protein 30" evidence="3">
    <location>
        <begin position="19"/>
        <end position="174"/>
    </location>
</feature>
<dbReference type="InterPro" id="IPR039131">
    <property type="entry name" value="NDUFAF1"/>
</dbReference>
<sequence length="180" mass="20438">MKTVFILMALLSSASGIVFNFGTQHNTEKWRIVNDGVMGGVSTSSLTENDNAILFKGETSLDNNGGFASIRTLIEKGRLKDCKTMTIRFKSSSTHRTFGLSLKTSQRYYIPYHKFTFTPKSTDWEELKINITEFKHYRISEIIGENMPLEVLKEVFNIALIVSDGKAGDFNIEIDYIKFE</sequence>
<evidence type="ECO:0000256" key="2">
    <source>
        <dbReference type="SAM" id="SignalP"/>
    </source>
</evidence>
<dbReference type="EMBL" id="CP136521">
    <property type="protein sequence ID" value="WOD45199.1"/>
    <property type="molecule type" value="Genomic_DNA"/>
</dbReference>
<dbReference type="SUPFAM" id="SSF49785">
    <property type="entry name" value="Galactose-binding domain-like"/>
    <property type="match status" value="1"/>
</dbReference>
<evidence type="ECO:0000313" key="4">
    <source>
        <dbReference type="EMBL" id="WOD45199.1"/>
    </source>
</evidence>
<dbReference type="PANTHER" id="PTHR13194">
    <property type="entry name" value="COMPLEX I INTERMEDIATE-ASSOCIATED PROTEIN 30"/>
    <property type="match status" value="1"/>
</dbReference>
<dbReference type="Proteomes" id="UP001302486">
    <property type="component" value="Chromosome"/>
</dbReference>
<dbReference type="RefSeq" id="WP_316984855.1">
    <property type="nucleotide sequence ID" value="NZ_CP136521.1"/>
</dbReference>
<keyword evidence="2" id="KW-0732">Signal</keyword>
<accession>A0AA97ER56</accession>
<protein>
    <submittedName>
        <fullName evidence="4">CIA30 family protein</fullName>
    </submittedName>
</protein>
<keyword evidence="5" id="KW-1185">Reference proteome</keyword>
<proteinExistence type="inferred from homology"/>
<feature type="chain" id="PRO_5041694312" evidence="2">
    <location>
        <begin position="21"/>
        <end position="180"/>
    </location>
</feature>
<dbReference type="Pfam" id="PF08547">
    <property type="entry name" value="CIA30"/>
    <property type="match status" value="1"/>
</dbReference>
<organism evidence="4 5">
    <name type="scientific">Hwangdonia lutea</name>
    <dbReference type="NCBI Taxonomy" id="3075823"/>
    <lineage>
        <taxon>Bacteria</taxon>
        <taxon>Pseudomonadati</taxon>
        <taxon>Bacteroidota</taxon>
        <taxon>Flavobacteriia</taxon>
        <taxon>Flavobacteriales</taxon>
        <taxon>Flavobacteriaceae</taxon>
        <taxon>Hwangdonia</taxon>
    </lineage>
</organism>
<evidence type="ECO:0000256" key="1">
    <source>
        <dbReference type="ARBA" id="ARBA00007884"/>
    </source>
</evidence>
<evidence type="ECO:0000259" key="3">
    <source>
        <dbReference type="Pfam" id="PF08547"/>
    </source>
</evidence>
<evidence type="ECO:0000313" key="5">
    <source>
        <dbReference type="Proteomes" id="UP001302486"/>
    </source>
</evidence>
<comment type="similarity">
    <text evidence="1">Belongs to the CIA30 family.</text>
</comment>
<dbReference type="KEGG" id="hws:RNZ46_07985"/>
<reference evidence="5" key="1">
    <citation type="submission" date="2024-06" db="EMBL/GenBank/DDBJ databases">
        <title>Hwangdonia haimaensis gen. nov., sp. nov., a member of the family Flavobacteriaceae isolated from the haima cold seep.</title>
        <authorList>
            <person name="Li J."/>
        </authorList>
    </citation>
    <scope>NUCLEOTIDE SEQUENCE [LARGE SCALE GENOMIC DNA]</scope>
    <source>
        <strain evidence="5">SCSIO 19198</strain>
    </source>
</reference>
<dbReference type="PANTHER" id="PTHR13194:SF19">
    <property type="entry name" value="NAD(P)-BINDING ROSSMANN-FOLD SUPERFAMILY PROTEIN"/>
    <property type="match status" value="1"/>
</dbReference>
<dbReference type="AlphaFoldDB" id="A0AA97ER56"/>
<name>A0AA97ER56_9FLAO</name>
<feature type="signal peptide" evidence="2">
    <location>
        <begin position="1"/>
        <end position="20"/>
    </location>
</feature>